<reference evidence="1" key="1">
    <citation type="submission" date="2016-02" db="EMBL/GenBank/DDBJ databases">
        <title>WGS assembly of Manihot esculenta.</title>
        <authorList>
            <person name="Bredeson J.V."/>
            <person name="Prochnik S.E."/>
            <person name="Lyons J.B."/>
            <person name="Schmutz J."/>
            <person name="Grimwood J."/>
            <person name="Vrebalov J."/>
            <person name="Bart R.S."/>
            <person name="Amuge T."/>
            <person name="Ferguson M.E."/>
            <person name="Green R."/>
            <person name="Putnam N."/>
            <person name="Stites J."/>
            <person name="Rounsley S."/>
            <person name="Rokhsar D.S."/>
        </authorList>
    </citation>
    <scope>NUCLEOTIDE SEQUENCE [LARGE SCALE GENOMIC DNA]</scope>
    <source>
        <tissue evidence="1">Leaf</tissue>
    </source>
</reference>
<name>A0A2C9W8R2_MANES</name>
<sequence>MNSSASVSPSDDWSSMMLMLGKLERAKRMIGGFFI</sequence>
<dbReference type="EMBL" id="CM004389">
    <property type="protein sequence ID" value="OAY54781.1"/>
    <property type="molecule type" value="Genomic_DNA"/>
</dbReference>
<organism evidence="1">
    <name type="scientific">Manihot esculenta</name>
    <name type="common">Cassava</name>
    <name type="synonym">Jatropha manihot</name>
    <dbReference type="NCBI Taxonomy" id="3983"/>
    <lineage>
        <taxon>Eukaryota</taxon>
        <taxon>Viridiplantae</taxon>
        <taxon>Streptophyta</taxon>
        <taxon>Embryophyta</taxon>
        <taxon>Tracheophyta</taxon>
        <taxon>Spermatophyta</taxon>
        <taxon>Magnoliopsida</taxon>
        <taxon>eudicotyledons</taxon>
        <taxon>Gunneridae</taxon>
        <taxon>Pentapetalae</taxon>
        <taxon>rosids</taxon>
        <taxon>fabids</taxon>
        <taxon>Malpighiales</taxon>
        <taxon>Euphorbiaceae</taxon>
        <taxon>Crotonoideae</taxon>
        <taxon>Manihoteae</taxon>
        <taxon>Manihot</taxon>
    </lineage>
</organism>
<dbReference type="AlphaFoldDB" id="A0A2C9W8R2"/>
<protein>
    <submittedName>
        <fullName evidence="1">Uncharacterized protein</fullName>
    </submittedName>
</protein>
<proteinExistence type="predicted"/>
<gene>
    <name evidence="1" type="ORF">MANES_03G101400</name>
</gene>
<accession>A0A2C9W8R2</accession>
<evidence type="ECO:0000313" key="1">
    <source>
        <dbReference type="EMBL" id="OAY54781.1"/>
    </source>
</evidence>